<dbReference type="SUPFAM" id="SSF56496">
    <property type="entry name" value="Fibrinogen C-terminal domain-like"/>
    <property type="match status" value="1"/>
</dbReference>
<dbReference type="InterPro" id="IPR050373">
    <property type="entry name" value="Fibrinogen_C-term_domain"/>
</dbReference>
<dbReference type="Gene3D" id="3.90.215.10">
    <property type="entry name" value="Gamma Fibrinogen, chain A, domain 1"/>
    <property type="match status" value="1"/>
</dbReference>
<dbReference type="Proteomes" id="UP001217089">
    <property type="component" value="Unassembled WGS sequence"/>
</dbReference>
<dbReference type="EMBL" id="JARBDR010000917">
    <property type="protein sequence ID" value="KAJ8303008.1"/>
    <property type="molecule type" value="Genomic_DNA"/>
</dbReference>
<dbReference type="CDD" id="cd00087">
    <property type="entry name" value="FReD"/>
    <property type="match status" value="1"/>
</dbReference>
<dbReference type="InterPro" id="IPR014716">
    <property type="entry name" value="Fibrinogen_a/b/g_C_1"/>
</dbReference>
<name>A0ABQ9ECF6_TEGGR</name>
<reference evidence="2 3" key="1">
    <citation type="submission" date="2022-12" db="EMBL/GenBank/DDBJ databases">
        <title>Chromosome-level genome of Tegillarca granosa.</title>
        <authorList>
            <person name="Kim J."/>
        </authorList>
    </citation>
    <scope>NUCLEOTIDE SEQUENCE [LARGE SCALE GENOMIC DNA]</scope>
    <source>
        <strain evidence="2">Teg-2019</strain>
        <tissue evidence="2">Adductor muscle</tissue>
    </source>
</reference>
<dbReference type="SMART" id="SM00186">
    <property type="entry name" value="FBG"/>
    <property type="match status" value="1"/>
</dbReference>
<gene>
    <name evidence="2" type="ORF">KUTeg_019404</name>
</gene>
<evidence type="ECO:0000259" key="1">
    <source>
        <dbReference type="PROSITE" id="PS51406"/>
    </source>
</evidence>
<dbReference type="Pfam" id="PF00147">
    <property type="entry name" value="Fibrinogen_C"/>
    <property type="match status" value="1"/>
</dbReference>
<keyword evidence="3" id="KW-1185">Reference proteome</keyword>
<evidence type="ECO:0000313" key="2">
    <source>
        <dbReference type="EMBL" id="KAJ8303008.1"/>
    </source>
</evidence>
<dbReference type="InterPro" id="IPR036056">
    <property type="entry name" value="Fibrinogen-like_C"/>
</dbReference>
<feature type="domain" description="Fibrinogen C-terminal" evidence="1">
    <location>
        <begin position="11"/>
        <end position="227"/>
    </location>
</feature>
<protein>
    <recommendedName>
        <fullName evidence="1">Fibrinogen C-terminal domain-containing protein</fullName>
    </recommendedName>
</protein>
<organism evidence="2 3">
    <name type="scientific">Tegillarca granosa</name>
    <name type="common">Malaysian cockle</name>
    <name type="synonym">Anadara granosa</name>
    <dbReference type="NCBI Taxonomy" id="220873"/>
    <lineage>
        <taxon>Eukaryota</taxon>
        <taxon>Metazoa</taxon>
        <taxon>Spiralia</taxon>
        <taxon>Lophotrochozoa</taxon>
        <taxon>Mollusca</taxon>
        <taxon>Bivalvia</taxon>
        <taxon>Autobranchia</taxon>
        <taxon>Pteriomorphia</taxon>
        <taxon>Arcoida</taxon>
        <taxon>Arcoidea</taxon>
        <taxon>Arcidae</taxon>
        <taxon>Tegillarca</taxon>
    </lineage>
</organism>
<dbReference type="PROSITE" id="PS51406">
    <property type="entry name" value="FIBRINOGEN_C_2"/>
    <property type="match status" value="1"/>
</dbReference>
<dbReference type="InterPro" id="IPR002181">
    <property type="entry name" value="Fibrinogen_a/b/g_C_dom"/>
</dbReference>
<dbReference type="PANTHER" id="PTHR19143">
    <property type="entry name" value="FIBRINOGEN/TENASCIN/ANGIOPOEITIN"/>
    <property type="match status" value="1"/>
</dbReference>
<proteinExistence type="predicted"/>
<evidence type="ECO:0000313" key="3">
    <source>
        <dbReference type="Proteomes" id="UP001217089"/>
    </source>
</evidence>
<accession>A0ABQ9ECF6</accession>
<comment type="caution">
    <text evidence="2">The sequence shown here is derived from an EMBL/GenBank/DDBJ whole genome shotgun (WGS) entry which is preliminary data.</text>
</comment>
<dbReference type="NCBIfam" id="NF040941">
    <property type="entry name" value="GGGWT_bact"/>
    <property type="match status" value="1"/>
</dbReference>
<sequence>MLQLCLKQMVVYMCEAKNNCYDVYQRGHTSSGVYYITPLYSACSIPVWCDMDTPPGGWLVIQRRSNGKEDFNRYWQEYRHGFGQVESEFWLGLDNIFLLSTQNHYEMRIDMWDFNDNRVFALYKNFKLDGERDKYRLHVHNFEGSVRDGLKKHNGIAFSTPDQDNDNYPNYHCAREWHAGWWYDNCWFVLLNGRYYNTSTVANRGIAWNDWKPYQLRRTEMKIRPSRLYQNNTQSRK</sequence>